<dbReference type="Proteomes" id="UP000323164">
    <property type="component" value="Unassembled WGS sequence"/>
</dbReference>
<dbReference type="Pfam" id="PF03992">
    <property type="entry name" value="ABM"/>
    <property type="match status" value="1"/>
</dbReference>
<dbReference type="InterPro" id="IPR007138">
    <property type="entry name" value="ABM_dom"/>
</dbReference>
<dbReference type="PANTHER" id="PTHR37811">
    <property type="entry name" value="BLL5343 PROTEIN"/>
    <property type="match status" value="1"/>
</dbReference>
<keyword evidence="2" id="KW-0503">Monooxygenase</keyword>
<feature type="domain" description="ABM" evidence="1">
    <location>
        <begin position="28"/>
        <end position="86"/>
    </location>
</feature>
<keyword evidence="3" id="KW-1185">Reference proteome</keyword>
<comment type="caution">
    <text evidence="2">The sequence shown here is derived from an EMBL/GenBank/DDBJ whole genome shotgun (WGS) entry which is preliminary data.</text>
</comment>
<reference evidence="2 3" key="1">
    <citation type="submission" date="2019-08" db="EMBL/GenBank/DDBJ databases">
        <title>Draft genome sequence of Lysobacter sp. UKS-15.</title>
        <authorList>
            <person name="Im W.-T."/>
        </authorList>
    </citation>
    <scope>NUCLEOTIDE SEQUENCE [LARGE SCALE GENOMIC DNA]</scope>
    <source>
        <strain evidence="2 3">UKS-15</strain>
    </source>
</reference>
<dbReference type="EMBL" id="VTRV01000131">
    <property type="protein sequence ID" value="TZF87622.1"/>
    <property type="molecule type" value="Genomic_DNA"/>
</dbReference>
<name>A0A5D8Z0M6_9GAMM</name>
<dbReference type="AlphaFoldDB" id="A0A5D8Z0M6"/>
<accession>A0A5D8Z0M6</accession>
<protein>
    <submittedName>
        <fullName evidence="2">Antibiotic biosynthesis monooxygenase</fullName>
    </submittedName>
</protein>
<dbReference type="Gene3D" id="3.30.70.100">
    <property type="match status" value="1"/>
</dbReference>
<evidence type="ECO:0000313" key="3">
    <source>
        <dbReference type="Proteomes" id="UP000323164"/>
    </source>
</evidence>
<dbReference type="InterPro" id="IPR052936">
    <property type="entry name" value="Jasmonate_Hydroxylase-like"/>
</dbReference>
<dbReference type="OrthoDB" id="9797060at2"/>
<dbReference type="InterPro" id="IPR011008">
    <property type="entry name" value="Dimeric_a/b-barrel"/>
</dbReference>
<proteinExistence type="predicted"/>
<sequence length="113" mass="12219">MIAGFASTPAPPYWMVSFTSARTAVDGDAYAEAAARMLELASIQPGFLGAESVRDSAGLGITLSYWTDEAAIAAWRAHPEHAAVRARGRADWYEHFEVRVAKVERAYSGRADA</sequence>
<evidence type="ECO:0000313" key="2">
    <source>
        <dbReference type="EMBL" id="TZF87622.1"/>
    </source>
</evidence>
<dbReference type="PANTHER" id="PTHR37811:SF2">
    <property type="entry name" value="ABM DOMAIN-CONTAINING PROTEIN"/>
    <property type="match status" value="1"/>
</dbReference>
<dbReference type="SUPFAM" id="SSF54909">
    <property type="entry name" value="Dimeric alpha+beta barrel"/>
    <property type="match status" value="1"/>
</dbReference>
<dbReference type="RefSeq" id="WP_149353377.1">
    <property type="nucleotide sequence ID" value="NZ_VTRV01000131.1"/>
</dbReference>
<evidence type="ECO:0000259" key="1">
    <source>
        <dbReference type="Pfam" id="PF03992"/>
    </source>
</evidence>
<keyword evidence="2" id="KW-0560">Oxidoreductase</keyword>
<gene>
    <name evidence="2" type="ORF">FW784_10935</name>
</gene>
<organism evidence="2 3">
    <name type="scientific">Cognatilysobacter lacus</name>
    <dbReference type="NCBI Taxonomy" id="1643323"/>
    <lineage>
        <taxon>Bacteria</taxon>
        <taxon>Pseudomonadati</taxon>
        <taxon>Pseudomonadota</taxon>
        <taxon>Gammaproteobacteria</taxon>
        <taxon>Lysobacterales</taxon>
        <taxon>Lysobacteraceae</taxon>
        <taxon>Cognatilysobacter</taxon>
    </lineage>
</organism>
<dbReference type="GO" id="GO:0004497">
    <property type="term" value="F:monooxygenase activity"/>
    <property type="evidence" value="ECO:0007669"/>
    <property type="project" value="UniProtKB-KW"/>
</dbReference>